<dbReference type="EMBL" id="SNYV01000017">
    <property type="protein sequence ID" value="TDQ75396.1"/>
    <property type="molecule type" value="Genomic_DNA"/>
</dbReference>
<sequence length="216" mass="24231">MNFFLNIFSVINLLLPVLVYGQLPIDVGRGAVVIRMDYISLDGDTSIFQNSRYELAENIVQRRAAGEPLVVTSEGEGISLTAYVAEPEYDIDTKNQTVYVRKIEGYNGQDTVILKDFSFDIFYRSALMNVDQKTEVDTTSSAVVERFGMQFKTGRFRHDQNELWSDFLYTNEAMPMSSPLTLLVHGFSGFIAELDLLVDNAGVSNGKIKAIITDIK</sequence>
<name>A0A4R6W8M8_9SPHI</name>
<gene>
    <name evidence="1" type="ORF">CLV99_4001</name>
</gene>
<accession>A0A4R6W8M8</accession>
<dbReference type="AlphaFoldDB" id="A0A4R6W8M8"/>
<organism evidence="1 2">
    <name type="scientific">Sphingobacterium yanglingense</name>
    <dbReference type="NCBI Taxonomy" id="1437280"/>
    <lineage>
        <taxon>Bacteria</taxon>
        <taxon>Pseudomonadati</taxon>
        <taxon>Bacteroidota</taxon>
        <taxon>Sphingobacteriia</taxon>
        <taxon>Sphingobacteriales</taxon>
        <taxon>Sphingobacteriaceae</taxon>
        <taxon>Sphingobacterium</taxon>
    </lineage>
</organism>
<dbReference type="RefSeq" id="WP_133586158.1">
    <property type="nucleotide sequence ID" value="NZ_SNYV01000017.1"/>
</dbReference>
<evidence type="ECO:0000313" key="2">
    <source>
        <dbReference type="Proteomes" id="UP000295292"/>
    </source>
</evidence>
<comment type="caution">
    <text evidence="1">The sequence shown here is derived from an EMBL/GenBank/DDBJ whole genome shotgun (WGS) entry which is preliminary data.</text>
</comment>
<keyword evidence="2" id="KW-1185">Reference proteome</keyword>
<dbReference type="OrthoDB" id="319764at2"/>
<protein>
    <submittedName>
        <fullName evidence="1">Uncharacterized protein</fullName>
    </submittedName>
</protein>
<proteinExistence type="predicted"/>
<reference evidence="1 2" key="1">
    <citation type="submission" date="2019-03" db="EMBL/GenBank/DDBJ databases">
        <title>Genomic Encyclopedia of Archaeal and Bacterial Type Strains, Phase II (KMG-II): from individual species to whole genera.</title>
        <authorList>
            <person name="Goeker M."/>
        </authorList>
    </citation>
    <scope>NUCLEOTIDE SEQUENCE [LARGE SCALE GENOMIC DNA]</scope>
    <source>
        <strain evidence="1 2">DSM 28353</strain>
    </source>
</reference>
<evidence type="ECO:0000313" key="1">
    <source>
        <dbReference type="EMBL" id="TDQ75396.1"/>
    </source>
</evidence>
<dbReference type="Proteomes" id="UP000295292">
    <property type="component" value="Unassembled WGS sequence"/>
</dbReference>